<dbReference type="GO" id="GO:0005524">
    <property type="term" value="F:ATP binding"/>
    <property type="evidence" value="ECO:0007669"/>
    <property type="project" value="UniProtKB-UniRule"/>
</dbReference>
<dbReference type="Pfam" id="PF00069">
    <property type="entry name" value="Pkinase"/>
    <property type="match status" value="1"/>
</dbReference>
<evidence type="ECO:0000259" key="8">
    <source>
        <dbReference type="PROSITE" id="PS50011"/>
    </source>
</evidence>
<feature type="region of interest" description="Disordered" evidence="7">
    <location>
        <begin position="460"/>
        <end position="494"/>
    </location>
</feature>
<dbReference type="PROSITE" id="PS50011">
    <property type="entry name" value="PROTEIN_KINASE_DOM"/>
    <property type="match status" value="1"/>
</dbReference>
<feature type="compositionally biased region" description="Polar residues" evidence="7">
    <location>
        <begin position="346"/>
        <end position="357"/>
    </location>
</feature>
<name>A0AA43TXC6_9LECA</name>
<dbReference type="InterPro" id="IPR027084">
    <property type="entry name" value="Mps1_cat"/>
</dbReference>
<protein>
    <recommendedName>
        <fullName evidence="8">Protein kinase domain-containing protein</fullName>
    </recommendedName>
</protein>
<dbReference type="GO" id="GO:0098813">
    <property type="term" value="P:nuclear chromosome segregation"/>
    <property type="evidence" value="ECO:0007669"/>
    <property type="project" value="UniProtKB-ARBA"/>
</dbReference>
<feature type="compositionally biased region" description="Basic and acidic residues" evidence="7">
    <location>
        <begin position="358"/>
        <end position="379"/>
    </location>
</feature>
<dbReference type="GO" id="GO:0034501">
    <property type="term" value="P:protein localization to kinetochore"/>
    <property type="evidence" value="ECO:0007669"/>
    <property type="project" value="TreeGrafter"/>
</dbReference>
<feature type="region of interest" description="Disordered" evidence="7">
    <location>
        <begin position="1"/>
        <end position="67"/>
    </location>
</feature>
<accession>A0AA43TXC6</accession>
<keyword evidence="3 6" id="KW-0547">Nucleotide-binding</keyword>
<dbReference type="GO" id="GO:0004712">
    <property type="term" value="F:protein serine/threonine/tyrosine kinase activity"/>
    <property type="evidence" value="ECO:0007669"/>
    <property type="project" value="TreeGrafter"/>
</dbReference>
<dbReference type="PROSITE" id="PS00108">
    <property type="entry name" value="PROTEIN_KINASE_ST"/>
    <property type="match status" value="1"/>
</dbReference>
<dbReference type="GO" id="GO:0004674">
    <property type="term" value="F:protein serine/threonine kinase activity"/>
    <property type="evidence" value="ECO:0007669"/>
    <property type="project" value="UniProtKB-KW"/>
</dbReference>
<keyword evidence="2" id="KW-0808">Transferase</keyword>
<comment type="caution">
    <text evidence="9">The sequence shown here is derived from an EMBL/GenBank/DDBJ whole genome shotgun (WGS) entry which is preliminary data.</text>
</comment>
<evidence type="ECO:0000256" key="1">
    <source>
        <dbReference type="ARBA" id="ARBA00022527"/>
    </source>
</evidence>
<dbReference type="GO" id="GO:0033316">
    <property type="term" value="P:meiotic spindle assembly checkpoint signaling"/>
    <property type="evidence" value="ECO:0007669"/>
    <property type="project" value="TreeGrafter"/>
</dbReference>
<evidence type="ECO:0000256" key="3">
    <source>
        <dbReference type="ARBA" id="ARBA00022741"/>
    </source>
</evidence>
<dbReference type="Gene3D" id="1.10.510.10">
    <property type="entry name" value="Transferase(Phosphotransferase) domain 1"/>
    <property type="match status" value="1"/>
</dbReference>
<feature type="binding site" evidence="6">
    <location>
        <position position="533"/>
    </location>
    <ligand>
        <name>ATP</name>
        <dbReference type="ChEBI" id="CHEBI:30616"/>
    </ligand>
</feature>
<dbReference type="PANTHER" id="PTHR22974">
    <property type="entry name" value="MIXED LINEAGE PROTEIN KINASE"/>
    <property type="match status" value="1"/>
</dbReference>
<dbReference type="GO" id="GO:0005634">
    <property type="term" value="C:nucleus"/>
    <property type="evidence" value="ECO:0007669"/>
    <property type="project" value="TreeGrafter"/>
</dbReference>
<reference evidence="9" key="1">
    <citation type="journal article" date="2023" name="Genome Biol. Evol.">
        <title>First Whole Genome Sequence and Flow Cytometry Genome Size Data for the Lichen-Forming Fungus Ramalina farinacea (Ascomycota).</title>
        <authorList>
            <person name="Llewellyn T."/>
            <person name="Mian S."/>
            <person name="Hill R."/>
            <person name="Leitch I.J."/>
            <person name="Gaya E."/>
        </authorList>
    </citation>
    <scope>NUCLEOTIDE SEQUENCE</scope>
    <source>
        <strain evidence="9">LIQ254RAFAR</strain>
    </source>
</reference>
<feature type="compositionally biased region" description="Basic and acidic residues" evidence="7">
    <location>
        <begin position="328"/>
        <end position="341"/>
    </location>
</feature>
<feature type="compositionally biased region" description="Low complexity" evidence="7">
    <location>
        <begin position="1"/>
        <end position="15"/>
    </location>
</feature>
<dbReference type="InterPro" id="IPR017441">
    <property type="entry name" value="Protein_kinase_ATP_BS"/>
</dbReference>
<feature type="compositionally biased region" description="Polar residues" evidence="7">
    <location>
        <begin position="294"/>
        <end position="303"/>
    </location>
</feature>
<dbReference type="SMART" id="SM00220">
    <property type="entry name" value="S_TKc"/>
    <property type="match status" value="1"/>
</dbReference>
<keyword evidence="5 6" id="KW-0067">ATP-binding</keyword>
<dbReference type="FunFam" id="3.30.200.20:FF:000131">
    <property type="entry name" value="Dual specificity protein kinase TTK"/>
    <property type="match status" value="1"/>
</dbReference>
<keyword evidence="4" id="KW-0418">Kinase</keyword>
<feature type="compositionally biased region" description="Low complexity" evidence="7">
    <location>
        <begin position="133"/>
        <end position="147"/>
    </location>
</feature>
<evidence type="ECO:0000256" key="5">
    <source>
        <dbReference type="ARBA" id="ARBA00022840"/>
    </source>
</evidence>
<dbReference type="AlphaFoldDB" id="A0AA43TXC6"/>
<evidence type="ECO:0000313" key="10">
    <source>
        <dbReference type="Proteomes" id="UP001161017"/>
    </source>
</evidence>
<dbReference type="GO" id="GO:0007094">
    <property type="term" value="P:mitotic spindle assembly checkpoint signaling"/>
    <property type="evidence" value="ECO:0007669"/>
    <property type="project" value="TreeGrafter"/>
</dbReference>
<keyword evidence="10" id="KW-1185">Reference proteome</keyword>
<dbReference type="InterPro" id="IPR000719">
    <property type="entry name" value="Prot_kinase_dom"/>
</dbReference>
<evidence type="ECO:0000256" key="2">
    <source>
        <dbReference type="ARBA" id="ARBA00022679"/>
    </source>
</evidence>
<feature type="region of interest" description="Disordered" evidence="7">
    <location>
        <begin position="81"/>
        <end position="424"/>
    </location>
</feature>
<dbReference type="InterPro" id="IPR008271">
    <property type="entry name" value="Ser/Thr_kinase_AS"/>
</dbReference>
<organism evidence="9 10">
    <name type="scientific">Ramalina farinacea</name>
    <dbReference type="NCBI Taxonomy" id="258253"/>
    <lineage>
        <taxon>Eukaryota</taxon>
        <taxon>Fungi</taxon>
        <taxon>Dikarya</taxon>
        <taxon>Ascomycota</taxon>
        <taxon>Pezizomycotina</taxon>
        <taxon>Lecanoromycetes</taxon>
        <taxon>OSLEUM clade</taxon>
        <taxon>Lecanoromycetidae</taxon>
        <taxon>Lecanorales</taxon>
        <taxon>Lecanorineae</taxon>
        <taxon>Ramalinaceae</taxon>
        <taxon>Ramalina</taxon>
    </lineage>
</organism>
<dbReference type="GO" id="GO:0000776">
    <property type="term" value="C:kinetochore"/>
    <property type="evidence" value="ECO:0007669"/>
    <property type="project" value="TreeGrafter"/>
</dbReference>
<dbReference type="EMBL" id="JAPUFD010000014">
    <property type="protein sequence ID" value="MDI1491418.1"/>
    <property type="molecule type" value="Genomic_DNA"/>
</dbReference>
<proteinExistence type="predicted"/>
<dbReference type="InterPro" id="IPR011009">
    <property type="entry name" value="Kinase-like_dom_sf"/>
</dbReference>
<dbReference type="SUPFAM" id="SSF56112">
    <property type="entry name" value="Protein kinase-like (PK-like)"/>
    <property type="match status" value="1"/>
</dbReference>
<feature type="domain" description="Protein kinase" evidence="8">
    <location>
        <begin position="505"/>
        <end position="807"/>
    </location>
</feature>
<feature type="compositionally biased region" description="Basic and acidic residues" evidence="7">
    <location>
        <begin position="165"/>
        <end position="179"/>
    </location>
</feature>
<keyword evidence="1" id="KW-0723">Serine/threonine-protein kinase</keyword>
<dbReference type="PANTHER" id="PTHR22974:SF21">
    <property type="entry name" value="DUAL SPECIFICITY PROTEIN KINASE TTK"/>
    <property type="match status" value="1"/>
</dbReference>
<evidence type="ECO:0000313" key="9">
    <source>
        <dbReference type="EMBL" id="MDI1491418.1"/>
    </source>
</evidence>
<gene>
    <name evidence="9" type="ORF">OHK93_002627</name>
</gene>
<sequence length="907" mass="98320">MAALAASPTPFAASSYLSRNDMRRPASRPNLRRGAPLAASSSVNNPPLPQPWTFSMGDSSDDEIPVPPMKFSAEVKSLLGDEASVMEGSSSPSQHRKEEARGGGGFMRLDQPPAAARRGSPLALGRRWRERVAASPGGAGSRAASPRIVRLNATSVPTPSPLRSAGEEKEASPEGEKQQDYITPAPRVRRFQPLSNSVGSGSLDMGGQELAGANQASGGSQGHVEPATSSKEHSHLQDAEVQMGSLSINRTRGAEDVGSQTGPRQKRVQVTGKYLRGPARRGMIRRQSEETPNHDQAPSSGSGLRSGDQAKDENPVSILRNASPKPENAPKDTKPADEQRPPHVRFQSQASVITGSPEQKHREVSKEPLNDPIETKMKPSTESVSSDKPNRPFFNLPPMPPLPSRFDQENDPPPTFKRNRDNGAALGLKDKFSIAQDEKMLAPTPATASASRPALAVISQNTPRRPAPPPPKMSVLETATAPAGAASASQSKKKRNFMSVNGKMFTRLDCVGRGGSSKVYRVMAENFKIFALKRVTLEDQDELAVRGYKGEIELLRKLDKVDRVVRLYDYEINEDKKTLSVLMEIGESDLGKVLHQRLNAAEEGPGGGGGGSFDLTWTRYFWKEMLECVAAVHALNILHTDLKPANFLVLSGRLKLIDFGISNTIADDTVNVHREQHVGTPNYMSPEALIDTNSHGAAAGEGLEPDVVGKMMKLGKPSDVWSLGCILYQIVYGKPPFAHIPNQVQRIMAIPNPRHVISFPATTPLAKSPGSNIVPPGLIRTMKRCLQRDPTLRPTVDDLLSSHDEFLYPDQNVGSIGGGALGIDPQGHETVPVSMDLIRRMQLNILKHVKEKGWPSEEEMRVWPERFYRSIRASVVGGEEGGWGWGGGYDEGGCDGRCSRSVGLVVF</sequence>
<evidence type="ECO:0000256" key="6">
    <source>
        <dbReference type="PROSITE-ProRule" id="PRU10141"/>
    </source>
</evidence>
<feature type="compositionally biased region" description="Low complexity" evidence="7">
    <location>
        <begin position="479"/>
        <end position="490"/>
    </location>
</feature>
<evidence type="ECO:0000256" key="7">
    <source>
        <dbReference type="SAM" id="MobiDB-lite"/>
    </source>
</evidence>
<dbReference type="Gene3D" id="3.30.200.20">
    <property type="entry name" value="Phosphorylase Kinase, domain 1"/>
    <property type="match status" value="1"/>
</dbReference>
<evidence type="ECO:0000256" key="4">
    <source>
        <dbReference type="ARBA" id="ARBA00022777"/>
    </source>
</evidence>
<dbReference type="PROSITE" id="PS00107">
    <property type="entry name" value="PROTEIN_KINASE_ATP"/>
    <property type="match status" value="1"/>
</dbReference>
<dbReference type="Proteomes" id="UP001161017">
    <property type="component" value="Unassembled WGS sequence"/>
</dbReference>
<dbReference type="CDD" id="cd14131">
    <property type="entry name" value="PKc_Mps1"/>
    <property type="match status" value="1"/>
</dbReference>